<comment type="caution">
    <text evidence="1">The sequence shown here is derived from an EMBL/GenBank/DDBJ whole genome shotgun (WGS) entry which is preliminary data.</text>
</comment>
<proteinExistence type="predicted"/>
<gene>
    <name evidence="1" type="ORF">GCM10022255_114460</name>
</gene>
<protein>
    <submittedName>
        <fullName evidence="1">Uncharacterized protein</fullName>
    </submittedName>
</protein>
<evidence type="ECO:0000313" key="2">
    <source>
        <dbReference type="Proteomes" id="UP001500620"/>
    </source>
</evidence>
<name>A0ABP8DVM8_9ACTN</name>
<organism evidence="1 2">
    <name type="scientific">Dactylosporangium darangshiense</name>
    <dbReference type="NCBI Taxonomy" id="579108"/>
    <lineage>
        <taxon>Bacteria</taxon>
        <taxon>Bacillati</taxon>
        <taxon>Actinomycetota</taxon>
        <taxon>Actinomycetes</taxon>
        <taxon>Micromonosporales</taxon>
        <taxon>Micromonosporaceae</taxon>
        <taxon>Dactylosporangium</taxon>
    </lineage>
</organism>
<dbReference type="EMBL" id="BAABAT010000094">
    <property type="protein sequence ID" value="GAA4264083.1"/>
    <property type="molecule type" value="Genomic_DNA"/>
</dbReference>
<evidence type="ECO:0000313" key="1">
    <source>
        <dbReference type="EMBL" id="GAA4264083.1"/>
    </source>
</evidence>
<accession>A0ABP8DVM8</accession>
<reference evidence="2" key="1">
    <citation type="journal article" date="2019" name="Int. J. Syst. Evol. Microbiol.">
        <title>The Global Catalogue of Microorganisms (GCM) 10K type strain sequencing project: providing services to taxonomists for standard genome sequencing and annotation.</title>
        <authorList>
            <consortium name="The Broad Institute Genomics Platform"/>
            <consortium name="The Broad Institute Genome Sequencing Center for Infectious Disease"/>
            <person name="Wu L."/>
            <person name="Ma J."/>
        </authorList>
    </citation>
    <scope>NUCLEOTIDE SEQUENCE [LARGE SCALE GENOMIC DNA]</scope>
    <source>
        <strain evidence="2">JCM 17441</strain>
    </source>
</reference>
<keyword evidence="2" id="KW-1185">Reference proteome</keyword>
<sequence>MLRTMDRLDDHHWCSRGDQRPGIQQAVESAAGNFRKVAHVVHGNPDLEITRANAPGLYHHVVTAQPRVNGFVAHDTGRHPHQPTIAGHHPFGQRRLLEHLAHYPGQPLRHFLLRA</sequence>
<dbReference type="Proteomes" id="UP001500620">
    <property type="component" value="Unassembled WGS sequence"/>
</dbReference>